<dbReference type="PANTHER" id="PTHR43776:SF7">
    <property type="entry name" value="D,D-DIPEPTIDE TRANSPORT ATP-BINDING PROTEIN DDPF-RELATED"/>
    <property type="match status" value="1"/>
</dbReference>
<keyword evidence="7" id="KW-1185">Reference proteome</keyword>
<comment type="caution">
    <text evidence="6">The sequence shown here is derived from an EMBL/GenBank/DDBJ whole genome shotgun (WGS) entry which is preliminary data.</text>
</comment>
<dbReference type="Pfam" id="PF08352">
    <property type="entry name" value="oligo_HPY"/>
    <property type="match status" value="1"/>
</dbReference>
<dbReference type="PROSITE" id="PS00211">
    <property type="entry name" value="ABC_TRANSPORTER_1"/>
    <property type="match status" value="1"/>
</dbReference>
<dbReference type="Gene3D" id="3.40.50.300">
    <property type="entry name" value="P-loop containing nucleotide triphosphate hydrolases"/>
    <property type="match status" value="1"/>
</dbReference>
<keyword evidence="3" id="KW-0547">Nucleotide-binding</keyword>
<keyword evidence="4 6" id="KW-0067">ATP-binding</keyword>
<comment type="similarity">
    <text evidence="1">Belongs to the ABC transporter superfamily.</text>
</comment>
<keyword evidence="2" id="KW-0813">Transport</keyword>
<name>A0ABV7Q8S0_9PSEU</name>
<gene>
    <name evidence="6" type="ORF">ACFORO_05810</name>
</gene>
<dbReference type="EMBL" id="JBHRWI010000006">
    <property type="protein sequence ID" value="MFC3509670.1"/>
    <property type="molecule type" value="Genomic_DNA"/>
</dbReference>
<dbReference type="InterPro" id="IPR027417">
    <property type="entry name" value="P-loop_NTPase"/>
</dbReference>
<proteinExistence type="inferred from homology"/>
<protein>
    <submittedName>
        <fullName evidence="6">ATP-binding cassette domain-containing protein</fullName>
    </submittedName>
</protein>
<dbReference type="PANTHER" id="PTHR43776">
    <property type="entry name" value="TRANSPORT ATP-BINDING PROTEIN"/>
    <property type="match status" value="1"/>
</dbReference>
<dbReference type="RefSeq" id="WP_377867686.1">
    <property type="nucleotide sequence ID" value="NZ_JBHMAY010000001.1"/>
</dbReference>
<dbReference type="InterPro" id="IPR017871">
    <property type="entry name" value="ABC_transporter-like_CS"/>
</dbReference>
<dbReference type="GO" id="GO:0005524">
    <property type="term" value="F:ATP binding"/>
    <property type="evidence" value="ECO:0007669"/>
    <property type="project" value="UniProtKB-KW"/>
</dbReference>
<dbReference type="PROSITE" id="PS50893">
    <property type="entry name" value="ABC_TRANSPORTER_2"/>
    <property type="match status" value="1"/>
</dbReference>
<dbReference type="SUPFAM" id="SSF52540">
    <property type="entry name" value="P-loop containing nucleoside triphosphate hydrolases"/>
    <property type="match status" value="1"/>
</dbReference>
<dbReference type="InterPro" id="IPR050319">
    <property type="entry name" value="ABC_transp_ATP-bind"/>
</dbReference>
<dbReference type="InterPro" id="IPR003593">
    <property type="entry name" value="AAA+_ATPase"/>
</dbReference>
<sequence length="270" mass="29936">MPTTLMLADSLVKRFPIKNGLFGRDAITAVSDVSLYVNEGETLGVVGESGSGKSTLGRMLVGLLKPDRGTVRIEGRDLRELGRRERPQAVQMVFQDPYSSLNPRMTIEANIGYPLRIQGAPRARIRAHTADLLVRVGLHPNHGSHYPHQLSGGQLQRVNIARALSLRPKLIVCDEAVSALDKSVQAQILNLLKDLQDELGLTYVFISHDLNVVEYMSDHVLVMYHGEVVESCPAEQLYANPRHEYSRLLLSSIPSLDPDARTLDRTRQTG</sequence>
<evidence type="ECO:0000256" key="2">
    <source>
        <dbReference type="ARBA" id="ARBA00022448"/>
    </source>
</evidence>
<dbReference type="InterPro" id="IPR003439">
    <property type="entry name" value="ABC_transporter-like_ATP-bd"/>
</dbReference>
<dbReference type="SMART" id="SM00382">
    <property type="entry name" value="AAA"/>
    <property type="match status" value="1"/>
</dbReference>
<dbReference type="Proteomes" id="UP001595764">
    <property type="component" value="Unassembled WGS sequence"/>
</dbReference>
<feature type="domain" description="ABC transporter" evidence="5">
    <location>
        <begin position="6"/>
        <end position="250"/>
    </location>
</feature>
<dbReference type="InterPro" id="IPR013563">
    <property type="entry name" value="Oligopep_ABC_C"/>
</dbReference>
<evidence type="ECO:0000313" key="7">
    <source>
        <dbReference type="Proteomes" id="UP001595764"/>
    </source>
</evidence>
<dbReference type="Pfam" id="PF00005">
    <property type="entry name" value="ABC_tran"/>
    <property type="match status" value="1"/>
</dbReference>
<evidence type="ECO:0000256" key="1">
    <source>
        <dbReference type="ARBA" id="ARBA00005417"/>
    </source>
</evidence>
<evidence type="ECO:0000313" key="6">
    <source>
        <dbReference type="EMBL" id="MFC3509670.1"/>
    </source>
</evidence>
<evidence type="ECO:0000256" key="3">
    <source>
        <dbReference type="ARBA" id="ARBA00022741"/>
    </source>
</evidence>
<evidence type="ECO:0000256" key="4">
    <source>
        <dbReference type="ARBA" id="ARBA00022840"/>
    </source>
</evidence>
<evidence type="ECO:0000259" key="5">
    <source>
        <dbReference type="PROSITE" id="PS50893"/>
    </source>
</evidence>
<dbReference type="CDD" id="cd03257">
    <property type="entry name" value="ABC_NikE_OppD_transporters"/>
    <property type="match status" value="1"/>
</dbReference>
<organism evidence="6 7">
    <name type="scientific">Amycolatopsis halotolerans</name>
    <dbReference type="NCBI Taxonomy" id="330083"/>
    <lineage>
        <taxon>Bacteria</taxon>
        <taxon>Bacillati</taxon>
        <taxon>Actinomycetota</taxon>
        <taxon>Actinomycetes</taxon>
        <taxon>Pseudonocardiales</taxon>
        <taxon>Pseudonocardiaceae</taxon>
        <taxon>Amycolatopsis</taxon>
    </lineage>
</organism>
<accession>A0ABV7Q8S0</accession>
<reference evidence="7" key="1">
    <citation type="journal article" date="2019" name="Int. J. Syst. Evol. Microbiol.">
        <title>The Global Catalogue of Microorganisms (GCM) 10K type strain sequencing project: providing services to taxonomists for standard genome sequencing and annotation.</title>
        <authorList>
            <consortium name="The Broad Institute Genomics Platform"/>
            <consortium name="The Broad Institute Genome Sequencing Center for Infectious Disease"/>
            <person name="Wu L."/>
            <person name="Ma J."/>
        </authorList>
    </citation>
    <scope>NUCLEOTIDE SEQUENCE [LARGE SCALE GENOMIC DNA]</scope>
    <source>
        <strain evidence="7">CGMCC 4.7682</strain>
    </source>
</reference>